<dbReference type="InterPro" id="IPR002938">
    <property type="entry name" value="FAD-bd"/>
</dbReference>
<protein>
    <recommendedName>
        <fullName evidence="3">FAD-binding domain-containing protein</fullName>
    </recommendedName>
</protein>
<evidence type="ECO:0000259" key="3">
    <source>
        <dbReference type="Pfam" id="PF01494"/>
    </source>
</evidence>
<keyword evidence="1" id="KW-0560">Oxidoreductase</keyword>
<organism evidence="4 5">
    <name type="scientific">Massilia cavernae</name>
    <dbReference type="NCBI Taxonomy" id="2320864"/>
    <lineage>
        <taxon>Bacteria</taxon>
        <taxon>Pseudomonadati</taxon>
        <taxon>Pseudomonadota</taxon>
        <taxon>Betaproteobacteria</taxon>
        <taxon>Burkholderiales</taxon>
        <taxon>Oxalobacteraceae</taxon>
        <taxon>Telluria group</taxon>
        <taxon>Massilia</taxon>
    </lineage>
</organism>
<evidence type="ECO:0000313" key="4">
    <source>
        <dbReference type="EMBL" id="RJG24138.1"/>
    </source>
</evidence>
<dbReference type="OrthoDB" id="5487740at2"/>
<evidence type="ECO:0000256" key="2">
    <source>
        <dbReference type="ARBA" id="ARBA00023033"/>
    </source>
</evidence>
<dbReference type="Gene3D" id="3.50.50.60">
    <property type="entry name" value="FAD/NAD(P)-binding domain"/>
    <property type="match status" value="1"/>
</dbReference>
<evidence type="ECO:0000313" key="5">
    <source>
        <dbReference type="Proteomes" id="UP000284006"/>
    </source>
</evidence>
<gene>
    <name evidence="4" type="ORF">D3872_03780</name>
</gene>
<dbReference type="Proteomes" id="UP000284006">
    <property type="component" value="Unassembled WGS sequence"/>
</dbReference>
<dbReference type="Pfam" id="PF01494">
    <property type="entry name" value="FAD_binding_3"/>
    <property type="match status" value="1"/>
</dbReference>
<keyword evidence="2" id="KW-0503">Monooxygenase</keyword>
<proteinExistence type="predicted"/>
<dbReference type="InterPro" id="IPR050493">
    <property type="entry name" value="FAD-dep_Monooxygenase_BioMet"/>
</dbReference>
<dbReference type="AlphaFoldDB" id="A0A418Y6S6"/>
<dbReference type="InterPro" id="IPR036188">
    <property type="entry name" value="FAD/NAD-bd_sf"/>
</dbReference>
<dbReference type="PANTHER" id="PTHR13789">
    <property type="entry name" value="MONOOXYGENASE"/>
    <property type="match status" value="1"/>
</dbReference>
<keyword evidence="5" id="KW-1185">Reference proteome</keyword>
<comment type="caution">
    <text evidence="4">The sequence shown here is derived from an EMBL/GenBank/DDBJ whole genome shotgun (WGS) entry which is preliminary data.</text>
</comment>
<reference evidence="4 5" key="1">
    <citation type="submission" date="2018-09" db="EMBL/GenBank/DDBJ databases">
        <authorList>
            <person name="Zhu H."/>
        </authorList>
    </citation>
    <scope>NUCLEOTIDE SEQUENCE [LARGE SCALE GENOMIC DNA]</scope>
    <source>
        <strain evidence="4 5">K1S02-61</strain>
    </source>
</reference>
<evidence type="ECO:0000256" key="1">
    <source>
        <dbReference type="ARBA" id="ARBA00023002"/>
    </source>
</evidence>
<sequence>MECASAASKVDVVEIDPAWGSGGAAINIGSEARQSFQALGILDRYLAHTAGTAVPRPLLARILADAAIAAGADVRLGTTVKAFRQDPEGVDVEFSDARGARYDLLVGADGVHSKMREMVLRGAPRPAFSGQVHWCAVLPQPAGQQRTAAWREAGVDVELHPVSDNLMLLSVREMRPPLDPVAPRQVLARLRELLDGFPTRSVRDLAARLGNDSQPSRHALEHLDLPLPWHVGRALLIGDAVHGTTARFTPDACLGMDDAIILAQELGRAASVADALACYGERRWKASRKAAGRN</sequence>
<accession>A0A418Y6S6</accession>
<dbReference type="PANTHER" id="PTHR13789:SF309">
    <property type="entry name" value="PUTATIVE (AFU_ORTHOLOGUE AFUA_6G14510)-RELATED"/>
    <property type="match status" value="1"/>
</dbReference>
<name>A0A418Y6S6_9BURK</name>
<dbReference type="GO" id="GO:0071949">
    <property type="term" value="F:FAD binding"/>
    <property type="evidence" value="ECO:0007669"/>
    <property type="project" value="InterPro"/>
</dbReference>
<feature type="domain" description="FAD-binding" evidence="3">
    <location>
        <begin position="44"/>
        <end position="289"/>
    </location>
</feature>
<dbReference type="EMBL" id="QYUP01000037">
    <property type="protein sequence ID" value="RJG24138.1"/>
    <property type="molecule type" value="Genomic_DNA"/>
</dbReference>
<dbReference type="SUPFAM" id="SSF51905">
    <property type="entry name" value="FAD/NAD(P)-binding domain"/>
    <property type="match status" value="1"/>
</dbReference>
<dbReference type="GO" id="GO:0004497">
    <property type="term" value="F:monooxygenase activity"/>
    <property type="evidence" value="ECO:0007669"/>
    <property type="project" value="UniProtKB-KW"/>
</dbReference>